<evidence type="ECO:0000313" key="3">
    <source>
        <dbReference type="Proteomes" id="UP000422989"/>
    </source>
</evidence>
<evidence type="ECO:0000259" key="1">
    <source>
        <dbReference type="SMART" id="SM00507"/>
    </source>
</evidence>
<gene>
    <name evidence="2" type="ORF">D7D94_08605</name>
</gene>
<feature type="domain" description="HNH nuclease" evidence="1">
    <location>
        <begin position="350"/>
        <end position="402"/>
    </location>
</feature>
<keyword evidence="3" id="KW-1185">Reference proteome</keyword>
<dbReference type="RefSeq" id="WP_156242222.1">
    <property type="nucleotide sequence ID" value="NZ_BAAAZL010000004.1"/>
</dbReference>
<dbReference type="GO" id="GO:0004519">
    <property type="term" value="F:endonuclease activity"/>
    <property type="evidence" value="ECO:0007669"/>
    <property type="project" value="UniProtKB-KW"/>
</dbReference>
<keyword evidence="2" id="KW-0255">Endonuclease</keyword>
<dbReference type="AlphaFoldDB" id="A0A6I6E7V6"/>
<dbReference type="SMART" id="SM00507">
    <property type="entry name" value="HNHc"/>
    <property type="match status" value="1"/>
</dbReference>
<dbReference type="KEGG" id="moj:D7D94_08605"/>
<organism evidence="2 3">
    <name type="scientific">Microbacterium oryzae</name>
    <dbReference type="NCBI Taxonomy" id="743009"/>
    <lineage>
        <taxon>Bacteria</taxon>
        <taxon>Bacillati</taxon>
        <taxon>Actinomycetota</taxon>
        <taxon>Actinomycetes</taxon>
        <taxon>Micrococcales</taxon>
        <taxon>Microbacteriaceae</taxon>
        <taxon>Microbacterium</taxon>
    </lineage>
</organism>
<accession>A0A6I6E7V6</accession>
<dbReference type="OrthoDB" id="3261064at2"/>
<dbReference type="CDD" id="cd00085">
    <property type="entry name" value="HNHc"/>
    <property type="match status" value="1"/>
</dbReference>
<dbReference type="Pfam" id="PF02720">
    <property type="entry name" value="DUF222"/>
    <property type="match status" value="1"/>
</dbReference>
<dbReference type="InterPro" id="IPR003870">
    <property type="entry name" value="DUF222"/>
</dbReference>
<keyword evidence="2" id="KW-0378">Hydrolase</keyword>
<dbReference type="EMBL" id="CP032550">
    <property type="protein sequence ID" value="QGU27721.1"/>
    <property type="molecule type" value="Genomic_DNA"/>
</dbReference>
<dbReference type="Gene3D" id="1.10.30.50">
    <property type="match status" value="1"/>
</dbReference>
<protein>
    <submittedName>
        <fullName evidence="2">HNH endonuclease</fullName>
    </submittedName>
</protein>
<dbReference type="Proteomes" id="UP000422989">
    <property type="component" value="Chromosome"/>
</dbReference>
<sequence>MSQRRPRFKERLTYEATPEETRVLGNVVESLLHYRRVMASIAGAEAQALAIAAGIARDQMGRSGSSSEYAFPYRAIAAEIGAALHEPSAAIERRMADAEVLIKRLPAVREALTEGRITRKHAEIIQEYAGFVDEQALPEYTTLTIAFAEDATQHQLRIFAKQLAERLGVLTREARQHVARRQHGVWARDLPDGNGELVIRHSAEVIRAIKDRADAQAKAFEKKIRRQNHAERVRAEADGVPPQLDERTRDQIRADILADELLTAAPTVHVVEREGTPNLLAEIRGMIAITIPVTTLAGLDDEPAFLHGYGPLDPGIARRFAKQAPGWERVFQNPDTAALLTVDHYEPTAAIRRMIDVRDEVCRFPSCDQPAQHCEKDHTIEYARGGPTRASNLAALCRPHHMLRHQTAWHPRQVSPGVIEWTSPAGRRYREVPLPQRRKRIVDQKPPF</sequence>
<keyword evidence="2" id="KW-0540">Nuclease</keyword>
<dbReference type="InterPro" id="IPR003615">
    <property type="entry name" value="HNH_nuc"/>
</dbReference>
<reference evidence="2 3" key="1">
    <citation type="submission" date="2018-09" db="EMBL/GenBank/DDBJ databases">
        <title>Whole genome sequencing of Microbacterium oryzae strain MB-10T.</title>
        <authorList>
            <person name="Das S.K."/>
        </authorList>
    </citation>
    <scope>NUCLEOTIDE SEQUENCE [LARGE SCALE GENOMIC DNA]</scope>
    <source>
        <strain evidence="2 3">MB-10</strain>
    </source>
</reference>
<evidence type="ECO:0000313" key="2">
    <source>
        <dbReference type="EMBL" id="QGU27721.1"/>
    </source>
</evidence>
<proteinExistence type="predicted"/>
<name>A0A6I6E7V6_9MICO</name>